<protein>
    <submittedName>
        <fullName evidence="2">Uncharacterized protein</fullName>
    </submittedName>
</protein>
<dbReference type="EMBL" id="JAMQOM010000004">
    <property type="protein sequence ID" value="MDS0222086.1"/>
    <property type="molecule type" value="Genomic_DNA"/>
</dbReference>
<evidence type="ECO:0000313" key="2">
    <source>
        <dbReference type="EMBL" id="MDS0222086.1"/>
    </source>
</evidence>
<keyword evidence="3" id="KW-1185">Reference proteome</keyword>
<dbReference type="AlphaFoldDB" id="A0AAE4EXN4"/>
<sequence length="45" mass="5074">MPQRNHAGDQDRATESNVYLPAGVTPSSGAGWFERFWAVLFNHRV</sequence>
<reference evidence="2 3" key="1">
    <citation type="submission" date="2022-06" db="EMBL/GenBank/DDBJ databases">
        <title>Haloarcula sp. a new haloarchaeum isolate from saline soil.</title>
        <authorList>
            <person name="Strakova D."/>
            <person name="Galisteo C."/>
            <person name="Sanchez-Porro C."/>
            <person name="Ventosa A."/>
        </authorList>
    </citation>
    <scope>NUCLEOTIDE SEQUENCE [LARGE SCALE GENOMIC DNA]</scope>
    <source>
        <strain evidence="2 3">S1AR25-5A</strain>
    </source>
</reference>
<gene>
    <name evidence="2" type="ORF">NDI54_12075</name>
</gene>
<proteinExistence type="predicted"/>
<accession>A0AAE4EXN4</accession>
<name>A0AAE4EXN4_9EURY</name>
<evidence type="ECO:0000256" key="1">
    <source>
        <dbReference type="SAM" id="MobiDB-lite"/>
    </source>
</evidence>
<organism evidence="2 3">
    <name type="scientific">Haloarcula terrestris</name>
    <dbReference type="NCBI Taxonomy" id="2950533"/>
    <lineage>
        <taxon>Archaea</taxon>
        <taxon>Methanobacteriati</taxon>
        <taxon>Methanobacteriota</taxon>
        <taxon>Stenosarchaea group</taxon>
        <taxon>Halobacteria</taxon>
        <taxon>Halobacteriales</taxon>
        <taxon>Haloarculaceae</taxon>
        <taxon>Haloarcula</taxon>
    </lineage>
</organism>
<comment type="caution">
    <text evidence="2">The sequence shown here is derived from an EMBL/GenBank/DDBJ whole genome shotgun (WGS) entry which is preliminary data.</text>
</comment>
<feature type="compositionally biased region" description="Basic and acidic residues" evidence="1">
    <location>
        <begin position="1"/>
        <end position="14"/>
    </location>
</feature>
<dbReference type="RefSeq" id="WP_310896709.1">
    <property type="nucleotide sequence ID" value="NZ_JAMQOM010000004.1"/>
</dbReference>
<feature type="region of interest" description="Disordered" evidence="1">
    <location>
        <begin position="1"/>
        <end position="20"/>
    </location>
</feature>
<dbReference type="Proteomes" id="UP001253439">
    <property type="component" value="Unassembled WGS sequence"/>
</dbReference>
<evidence type="ECO:0000313" key="3">
    <source>
        <dbReference type="Proteomes" id="UP001253439"/>
    </source>
</evidence>